<keyword evidence="3" id="KW-1185">Reference proteome</keyword>
<feature type="region of interest" description="Disordered" evidence="1">
    <location>
        <begin position="96"/>
        <end position="121"/>
    </location>
</feature>
<evidence type="ECO:0000256" key="1">
    <source>
        <dbReference type="SAM" id="MobiDB-lite"/>
    </source>
</evidence>
<gene>
    <name evidence="2" type="ORF">HJG59_010023</name>
</gene>
<dbReference type="InParanoid" id="A0A7J8BYC5"/>
<dbReference type="AlphaFoldDB" id="A0A7J8BYC5"/>
<proteinExistence type="predicted"/>
<dbReference type="Proteomes" id="UP000550707">
    <property type="component" value="Unassembled WGS sequence"/>
</dbReference>
<accession>A0A7J8BYC5</accession>
<reference evidence="2 3" key="1">
    <citation type="journal article" date="2020" name="Nature">
        <title>Six reference-quality genomes reveal evolution of bat adaptations.</title>
        <authorList>
            <person name="Jebb D."/>
            <person name="Huang Z."/>
            <person name="Pippel M."/>
            <person name="Hughes G.M."/>
            <person name="Lavrichenko K."/>
            <person name="Devanna P."/>
            <person name="Winkler S."/>
            <person name="Jermiin L.S."/>
            <person name="Skirmuntt E.C."/>
            <person name="Katzourakis A."/>
            <person name="Burkitt-Gray L."/>
            <person name="Ray D.A."/>
            <person name="Sullivan K.A.M."/>
            <person name="Roscito J.G."/>
            <person name="Kirilenko B.M."/>
            <person name="Davalos L.M."/>
            <person name="Corthals A.P."/>
            <person name="Power M.L."/>
            <person name="Jones G."/>
            <person name="Ransome R.D."/>
            <person name="Dechmann D.K.N."/>
            <person name="Locatelli A.G."/>
            <person name="Puechmaille S.J."/>
            <person name="Fedrigo O."/>
            <person name="Jarvis E.D."/>
            <person name="Hiller M."/>
            <person name="Vernes S.C."/>
            <person name="Myers E.W."/>
            <person name="Teeling E.C."/>
        </authorList>
    </citation>
    <scope>NUCLEOTIDE SEQUENCE [LARGE SCALE GENOMIC DNA]</scope>
    <source>
        <strain evidence="2">MMolMol1</strain>
        <tissue evidence="2">Muscle</tissue>
    </source>
</reference>
<sequence length="121" mass="12863">MASDATVLCPEQGRSFRSCAWGREQGLGRGEILPALTPGWRPATEPQDRPVPLTACLVCRKHGPVPGLATSPIRPQSAPEPDVTLFCSDKQAGVIHQGHLAPKSGDRGAPLKGQHKSRALK</sequence>
<name>A0A7J8BYC5_MOLMO</name>
<comment type="caution">
    <text evidence="2">The sequence shown here is derived from an EMBL/GenBank/DDBJ whole genome shotgun (WGS) entry which is preliminary data.</text>
</comment>
<protein>
    <submittedName>
        <fullName evidence="2">Uncharacterized protein</fullName>
    </submittedName>
</protein>
<evidence type="ECO:0000313" key="3">
    <source>
        <dbReference type="Proteomes" id="UP000550707"/>
    </source>
</evidence>
<evidence type="ECO:0000313" key="2">
    <source>
        <dbReference type="EMBL" id="KAF6403606.1"/>
    </source>
</evidence>
<organism evidence="2 3">
    <name type="scientific">Molossus molossus</name>
    <name type="common">Pallas' mastiff bat</name>
    <name type="synonym">Vespertilio molossus</name>
    <dbReference type="NCBI Taxonomy" id="27622"/>
    <lineage>
        <taxon>Eukaryota</taxon>
        <taxon>Metazoa</taxon>
        <taxon>Chordata</taxon>
        <taxon>Craniata</taxon>
        <taxon>Vertebrata</taxon>
        <taxon>Euteleostomi</taxon>
        <taxon>Mammalia</taxon>
        <taxon>Eutheria</taxon>
        <taxon>Laurasiatheria</taxon>
        <taxon>Chiroptera</taxon>
        <taxon>Yangochiroptera</taxon>
        <taxon>Molossidae</taxon>
        <taxon>Molossus</taxon>
    </lineage>
</organism>
<dbReference type="EMBL" id="JACASF010000022">
    <property type="protein sequence ID" value="KAF6403606.1"/>
    <property type="molecule type" value="Genomic_DNA"/>
</dbReference>